<reference evidence="1 2" key="1">
    <citation type="submission" date="2017-11" db="EMBL/GenBank/DDBJ databases">
        <title>A major lineage of nontailed dsDNA viruses as unrecognized killers of marine bacteria.</title>
        <authorList>
            <person name="Kauffman K.M."/>
            <person name="Hussain F.A."/>
            <person name="Yang J."/>
            <person name="Arevalo P."/>
            <person name="Brown J.M."/>
            <person name="Chang W.K."/>
            <person name="VanInsberghe D."/>
            <person name="Elsherbini J."/>
            <person name="Cutler M.B."/>
            <person name="Kelly L."/>
            <person name="Polz M.F."/>
        </authorList>
    </citation>
    <scope>NUCLEOTIDE SEQUENCE [LARGE SCALE GENOMIC DNA]</scope>
</reference>
<dbReference type="Proteomes" id="UP000267379">
    <property type="component" value="Segment"/>
</dbReference>
<organism evidence="1 2">
    <name type="scientific">Vibrio phage 1.044.O._10N.261.51.B8</name>
    <dbReference type="NCBI Taxonomy" id="1881303"/>
    <lineage>
        <taxon>Viruses</taxon>
        <taxon>Varidnaviria</taxon>
        <taxon>Abadenavirae</taxon>
        <taxon>Produgelaviricota</taxon>
        <taxon>Belvinaviricetes</taxon>
        <taxon>Vinavirales</taxon>
        <taxon>Autolykiviridae</taxon>
        <taxon>Paulavirus</taxon>
        <taxon>Paulavirus viph1044o</taxon>
    </lineage>
</organism>
<dbReference type="EMBL" id="MG592427">
    <property type="protein sequence ID" value="AUR83920.1"/>
    <property type="molecule type" value="Genomic_DNA"/>
</dbReference>
<accession>A0A2I7QR91</accession>
<name>A0A2I7QR91_9VIRU</name>
<evidence type="ECO:0000313" key="2">
    <source>
        <dbReference type="Proteomes" id="UP000267379"/>
    </source>
</evidence>
<sequence length="119" mass="14104">MNKFELVSVEEVLAKMPKSIHQHVELVKEQMRENIQHGYKFNDLYVLFEPWDKTLMVQCVEGKGLNSEFVEALYKAAINNGFEYIQFVTPHKGLHRMVKELKPERVEYRYICKLSEVNL</sequence>
<evidence type="ECO:0000313" key="1">
    <source>
        <dbReference type="EMBL" id="AUR83920.1"/>
    </source>
</evidence>
<gene>
    <name evidence="1" type="ORF">NVP1044O_16</name>
</gene>
<protein>
    <submittedName>
        <fullName evidence="1">Uncharacterized protein</fullName>
    </submittedName>
</protein>
<keyword evidence="2" id="KW-1185">Reference proteome</keyword>
<proteinExistence type="predicted"/>